<dbReference type="Gene3D" id="1.20.58.60">
    <property type="match status" value="1"/>
</dbReference>
<name>A0AB34H401_ESCRO</name>
<sequence>MDVHRTPGESFLTRFLQSPCFLLHTFELGSGLRRLEAPEDKSFGSSLMETEVNLDSYQTALEEVLSWLLSAEDTLQAQGEISNDVEEVKEQFHTHEVKQNID</sequence>
<proteinExistence type="predicted"/>
<accession>A0AB34H401</accession>
<keyword evidence="2" id="KW-1185">Reference proteome</keyword>
<reference evidence="1 2" key="1">
    <citation type="submission" date="2022-11" db="EMBL/GenBank/DDBJ databases">
        <title>Whole genome sequence of Eschrichtius robustus ER-17-0199.</title>
        <authorList>
            <person name="Bruniche-Olsen A."/>
            <person name="Black A.N."/>
            <person name="Fields C.J."/>
            <person name="Walden K."/>
            <person name="Dewoody J.A."/>
        </authorList>
    </citation>
    <scope>NUCLEOTIDE SEQUENCE [LARGE SCALE GENOMIC DNA]</scope>
    <source>
        <strain evidence="1">ER-17-0199</strain>
        <tissue evidence="1">Blubber</tissue>
    </source>
</reference>
<evidence type="ECO:0008006" key="3">
    <source>
        <dbReference type="Google" id="ProtNLM"/>
    </source>
</evidence>
<dbReference type="Proteomes" id="UP001159641">
    <property type="component" value="Unassembled WGS sequence"/>
</dbReference>
<dbReference type="EMBL" id="JAIQCJ010001997">
    <property type="protein sequence ID" value="KAJ8786148.1"/>
    <property type="molecule type" value="Genomic_DNA"/>
</dbReference>
<dbReference type="AlphaFoldDB" id="A0AB34H401"/>
<organism evidence="1 2">
    <name type="scientific">Eschrichtius robustus</name>
    <name type="common">California gray whale</name>
    <name type="synonym">Eschrichtius gibbosus</name>
    <dbReference type="NCBI Taxonomy" id="9764"/>
    <lineage>
        <taxon>Eukaryota</taxon>
        <taxon>Metazoa</taxon>
        <taxon>Chordata</taxon>
        <taxon>Craniata</taxon>
        <taxon>Vertebrata</taxon>
        <taxon>Euteleostomi</taxon>
        <taxon>Mammalia</taxon>
        <taxon>Eutheria</taxon>
        <taxon>Laurasiatheria</taxon>
        <taxon>Artiodactyla</taxon>
        <taxon>Whippomorpha</taxon>
        <taxon>Cetacea</taxon>
        <taxon>Mysticeti</taxon>
        <taxon>Eschrichtiidae</taxon>
        <taxon>Eschrichtius</taxon>
    </lineage>
</organism>
<evidence type="ECO:0000313" key="1">
    <source>
        <dbReference type="EMBL" id="KAJ8786148.1"/>
    </source>
</evidence>
<comment type="caution">
    <text evidence="1">The sequence shown here is derived from an EMBL/GenBank/DDBJ whole genome shotgun (WGS) entry which is preliminary data.</text>
</comment>
<dbReference type="SUPFAM" id="SSF46966">
    <property type="entry name" value="Spectrin repeat"/>
    <property type="match status" value="1"/>
</dbReference>
<evidence type="ECO:0000313" key="2">
    <source>
        <dbReference type="Proteomes" id="UP001159641"/>
    </source>
</evidence>
<gene>
    <name evidence="1" type="ORF">J1605_006504</name>
</gene>
<protein>
    <recommendedName>
        <fullName evidence="3">Dystrophin</fullName>
    </recommendedName>
</protein>